<reference evidence="2 3" key="1">
    <citation type="journal article" date="2016" name="Mol. Biol. Evol.">
        <title>Comparative Genomics of Early-Diverging Mushroom-Forming Fungi Provides Insights into the Origins of Lignocellulose Decay Capabilities.</title>
        <authorList>
            <person name="Nagy L.G."/>
            <person name="Riley R."/>
            <person name="Tritt A."/>
            <person name="Adam C."/>
            <person name="Daum C."/>
            <person name="Floudas D."/>
            <person name="Sun H."/>
            <person name="Yadav J.S."/>
            <person name="Pangilinan J."/>
            <person name="Larsson K.H."/>
            <person name="Matsuura K."/>
            <person name="Barry K."/>
            <person name="Labutti K."/>
            <person name="Kuo R."/>
            <person name="Ohm R.A."/>
            <person name="Bhattacharya S.S."/>
            <person name="Shirouzu T."/>
            <person name="Yoshinaga Y."/>
            <person name="Martin F.M."/>
            <person name="Grigoriev I.V."/>
            <person name="Hibbett D.S."/>
        </authorList>
    </citation>
    <scope>NUCLEOTIDE SEQUENCE [LARGE SCALE GENOMIC DNA]</scope>
    <source>
        <strain evidence="2 3">TUFC12733</strain>
    </source>
</reference>
<dbReference type="Gene3D" id="2.60.120.1620">
    <property type="match status" value="1"/>
</dbReference>
<accession>A0A167I3R3</accession>
<evidence type="ECO:0000259" key="1">
    <source>
        <dbReference type="Pfam" id="PF17829"/>
    </source>
</evidence>
<dbReference type="PANTHER" id="PTHR37842">
    <property type="match status" value="1"/>
</dbReference>
<keyword evidence="3" id="KW-1185">Reference proteome</keyword>
<proteinExistence type="predicted"/>
<dbReference type="Proteomes" id="UP000076738">
    <property type="component" value="Unassembled WGS sequence"/>
</dbReference>
<sequence length="450" mass="49092">MGNVTCVNALRKPELVNSTTYNLTNYGEANAILATHATLNATSWAIWDQLDPGMQPAYFQLVHHPLQASYTLQKMYIYAGLTNLYARQARLEAKGLNDEAAQVFEQDYALEHQYHTLLDGKWQHIMDQTHMGLSHIDALQDAYWQQPMQNTMPAVNRVPSQKTALPGAMRNTIDASLMRLSICAMLPIRTRPSTQGALGRCAQMYSCPTGSMLPFDTYGLVQRWVDISAGGPATFNWTASSNVSWLSISETSGTVTPANGGNTTTHQLLFGIVIQYLFKEAMATQLGPFYVPAYRTAAPSNFTGFVEGDGVTPFPVAGNNFSVGAGPSLECDFYLFNTLGGNSTQNGNITLAAVMSPSLDNRGYSRPLGFALQLDNSSAIPIYPVPIVSAAEQPPDWDTPDGWVANSMINTTIRECPFMRSLVSTTNAKFIINTGGLRYAYLGPPGSAYM</sequence>
<dbReference type="STRING" id="1330018.A0A167I3R3"/>
<dbReference type="Gene3D" id="1.20.58.2150">
    <property type="match status" value="1"/>
</dbReference>
<gene>
    <name evidence="2" type="ORF">CALVIDRAFT_530246</name>
</gene>
<evidence type="ECO:0000313" key="2">
    <source>
        <dbReference type="EMBL" id="KZO92267.1"/>
    </source>
</evidence>
<dbReference type="EMBL" id="KV417312">
    <property type="protein sequence ID" value="KZO92267.1"/>
    <property type="molecule type" value="Genomic_DNA"/>
</dbReference>
<feature type="domain" description="Gylcosyl hydrolase 115 C-terminal" evidence="1">
    <location>
        <begin position="308"/>
        <end position="412"/>
    </location>
</feature>
<dbReference type="Pfam" id="PF17829">
    <property type="entry name" value="GH115_C"/>
    <property type="match status" value="1"/>
</dbReference>
<dbReference type="InterPro" id="IPR041437">
    <property type="entry name" value="GH115_C"/>
</dbReference>
<keyword evidence="2" id="KW-0378">Hydrolase</keyword>
<evidence type="ECO:0000313" key="3">
    <source>
        <dbReference type="Proteomes" id="UP000076738"/>
    </source>
</evidence>
<organism evidence="2 3">
    <name type="scientific">Calocera viscosa (strain TUFC12733)</name>
    <dbReference type="NCBI Taxonomy" id="1330018"/>
    <lineage>
        <taxon>Eukaryota</taxon>
        <taxon>Fungi</taxon>
        <taxon>Dikarya</taxon>
        <taxon>Basidiomycota</taxon>
        <taxon>Agaricomycotina</taxon>
        <taxon>Dacrymycetes</taxon>
        <taxon>Dacrymycetales</taxon>
        <taxon>Dacrymycetaceae</taxon>
        <taxon>Calocera</taxon>
    </lineage>
</organism>
<dbReference type="PANTHER" id="PTHR37842:SF2">
    <property type="entry name" value="GYLCOSYL HYDROLASE 115 C-TERMINAL DOMAIN-CONTAINING PROTEIN"/>
    <property type="match status" value="1"/>
</dbReference>
<protein>
    <submittedName>
        <fullName evidence="2">Glycoside hydrolase family 115 protein</fullName>
    </submittedName>
</protein>
<dbReference type="GO" id="GO:0016787">
    <property type="term" value="F:hydrolase activity"/>
    <property type="evidence" value="ECO:0007669"/>
    <property type="project" value="UniProtKB-KW"/>
</dbReference>
<dbReference type="AlphaFoldDB" id="A0A167I3R3"/>
<dbReference type="OrthoDB" id="4849794at2759"/>
<name>A0A167I3R3_CALVF</name>